<dbReference type="AlphaFoldDB" id="A0A0S4IW15"/>
<accession>A0A0S4IW15</accession>
<gene>
    <name evidence="2" type="ORF">BSAL_60545</name>
</gene>
<organism evidence="2 3">
    <name type="scientific">Bodo saltans</name>
    <name type="common">Flagellated protozoan</name>
    <dbReference type="NCBI Taxonomy" id="75058"/>
    <lineage>
        <taxon>Eukaryota</taxon>
        <taxon>Discoba</taxon>
        <taxon>Euglenozoa</taxon>
        <taxon>Kinetoplastea</taxon>
        <taxon>Metakinetoplastina</taxon>
        <taxon>Eubodonida</taxon>
        <taxon>Bodonidae</taxon>
        <taxon>Bodo</taxon>
    </lineage>
</organism>
<dbReference type="VEuPathDB" id="TriTrypDB:BSAL_60545"/>
<evidence type="ECO:0000313" key="2">
    <source>
        <dbReference type="EMBL" id="CUF24462.1"/>
    </source>
</evidence>
<evidence type="ECO:0000256" key="1">
    <source>
        <dbReference type="SAM" id="SignalP"/>
    </source>
</evidence>
<dbReference type="EMBL" id="CYKH01000275">
    <property type="protein sequence ID" value="CUF24462.1"/>
    <property type="molecule type" value="Genomic_DNA"/>
</dbReference>
<evidence type="ECO:0000313" key="3">
    <source>
        <dbReference type="Proteomes" id="UP000051952"/>
    </source>
</evidence>
<feature type="signal peptide" evidence="1">
    <location>
        <begin position="1"/>
        <end position="20"/>
    </location>
</feature>
<reference evidence="3" key="1">
    <citation type="submission" date="2015-09" db="EMBL/GenBank/DDBJ databases">
        <authorList>
            <consortium name="Pathogen Informatics"/>
        </authorList>
    </citation>
    <scope>NUCLEOTIDE SEQUENCE [LARGE SCALE GENOMIC DNA]</scope>
    <source>
        <strain evidence="3">Lake Konstanz</strain>
    </source>
</reference>
<dbReference type="Proteomes" id="UP000051952">
    <property type="component" value="Unassembled WGS sequence"/>
</dbReference>
<feature type="chain" id="PRO_5006621710" evidence="1">
    <location>
        <begin position="21"/>
        <end position="114"/>
    </location>
</feature>
<name>A0A0S4IW15_BODSA</name>
<sequence>MWSTLFTSLLILLSEGRLEGSPPSLFPIIQSHVIPFQSQTPIGFATRMHAFRFFLARAIMSIAHKIVVFPVCADATHFFCMLKDHPHEVSICHPQFALLCVLVSAPSTSLNACR</sequence>
<protein>
    <submittedName>
        <fullName evidence="2">GPI-anchored surface protein, putative</fullName>
    </submittedName>
</protein>
<keyword evidence="1" id="KW-0732">Signal</keyword>
<proteinExistence type="predicted"/>
<keyword evidence="3" id="KW-1185">Reference proteome</keyword>